<dbReference type="EMBL" id="VGJX01000662">
    <property type="protein sequence ID" value="MBM3275640.1"/>
    <property type="molecule type" value="Genomic_DNA"/>
</dbReference>
<gene>
    <name evidence="1" type="primary">tnpB</name>
    <name evidence="1" type="ORF">FJZ00_10835</name>
</gene>
<name>A0A937X7M0_9BACT</name>
<dbReference type="Pfam" id="PF05717">
    <property type="entry name" value="TnpB_IS66"/>
    <property type="match status" value="1"/>
</dbReference>
<feature type="non-terminal residue" evidence="1">
    <location>
        <position position="91"/>
    </location>
</feature>
<dbReference type="PANTHER" id="PTHR36455">
    <property type="match status" value="1"/>
</dbReference>
<organism evidence="1 2">
    <name type="scientific">Candidatus Tanganyikabacteria bacterium</name>
    <dbReference type="NCBI Taxonomy" id="2961651"/>
    <lineage>
        <taxon>Bacteria</taxon>
        <taxon>Bacillati</taxon>
        <taxon>Candidatus Sericytochromatia</taxon>
        <taxon>Candidatus Tanganyikabacteria</taxon>
    </lineage>
</organism>
<dbReference type="PANTHER" id="PTHR36455:SF1">
    <property type="entry name" value="BLR8292 PROTEIN"/>
    <property type="match status" value="1"/>
</dbReference>
<dbReference type="Proteomes" id="UP000703893">
    <property type="component" value="Unassembled WGS sequence"/>
</dbReference>
<dbReference type="AlphaFoldDB" id="A0A937X7M0"/>
<evidence type="ECO:0000313" key="1">
    <source>
        <dbReference type="EMBL" id="MBM3275640.1"/>
    </source>
</evidence>
<accession>A0A937X7M0</accession>
<protein>
    <submittedName>
        <fullName evidence="1">IS66 family insertion sequence element accessory protein TnpB</fullName>
    </submittedName>
</protein>
<reference evidence="1 2" key="1">
    <citation type="submission" date="2019-03" db="EMBL/GenBank/DDBJ databases">
        <title>Lake Tanganyika Metagenome-Assembled Genomes (MAGs).</title>
        <authorList>
            <person name="Tran P."/>
        </authorList>
    </citation>
    <scope>NUCLEOTIDE SEQUENCE [LARGE SCALE GENOMIC DNA]</scope>
    <source>
        <strain evidence="1">K_DeepCast_65m_m2_236</strain>
    </source>
</reference>
<dbReference type="NCBIfam" id="NF033819">
    <property type="entry name" value="IS66_TnpB"/>
    <property type="match status" value="1"/>
</dbReference>
<evidence type="ECO:0000313" key="2">
    <source>
        <dbReference type="Proteomes" id="UP000703893"/>
    </source>
</evidence>
<dbReference type="InterPro" id="IPR008878">
    <property type="entry name" value="Transposase_IS66_Orf2"/>
</dbReference>
<comment type="caution">
    <text evidence="1">The sequence shown here is derived from an EMBL/GenBank/DDBJ whole genome shotgun (WGS) entry which is preliminary data.</text>
</comment>
<sequence length="91" mass="10200">MIGGTRQVAVWACTRPVDMRKSFNGLFAMARDALGKDVLDGDLFLFVGRTRQTAKVLFWDGTGLCVYAKRLEQGRFAAPWSQGDDGRWQLT</sequence>
<proteinExistence type="predicted"/>